<dbReference type="GO" id="GO:0005634">
    <property type="term" value="C:nucleus"/>
    <property type="evidence" value="ECO:0007669"/>
    <property type="project" value="TreeGrafter"/>
</dbReference>
<dbReference type="GeneID" id="16072370"/>
<dbReference type="PROSITE" id="PS50106">
    <property type="entry name" value="PDZ"/>
    <property type="match status" value="2"/>
</dbReference>
<proteinExistence type="predicted"/>
<dbReference type="SUPFAM" id="SSF160443">
    <property type="entry name" value="SMR domain-like"/>
    <property type="match status" value="1"/>
</dbReference>
<gene>
    <name evidence="5" type="ORF">PTSG_06434</name>
</gene>
<dbReference type="InterPro" id="IPR036034">
    <property type="entry name" value="PDZ_sf"/>
</dbReference>
<sequence length="1034" mass="112231">MTHTSTRTSINTSTCTRRPITFPSTRVQGHVRQVSTMPRQHRVFISLRFSEASQALKKALERRSVPTIADAVIGAIDECELVVIMGTHTYGEKTDSPFGSSEELEFIINEKKPFFLVKMCDRFKHAKPRFWLPPTISYHLWKPQGAERFDPPRSLIDAILAKLKDVSGGVDVPQAPQPAQQQQEQQQQQQEQQQQQQQQRWATIDPQAMEEENNDRDNMGSSSARGRDPSVPQVHENATSSNGEDANDDDDDDDLLDADGTQQIVVRPQDGRLGMGIVGESTARGGGVYISNVSNADAAAQGLEVGMRIMTIDGEDVRDCSHGGVVQKLRSKTGDGVVLGVIGGDDGFARLLRHCSGTTSRAHNSNDVLTSQGVADSSDNGEGKLEEDGTRQIVVRRQNGQFGLRLVSKTIACGDGVYINGIINADAAAQGLVSGMRIMTIDGEDVRDFSRKDVVRKLRSKTGDGVVLGVIGGDDGYSRLREVASQSNAQHQGPETHLHHVSQTKRTESVKAPSPLYSSPACDTRTASSSSLPASRSGAFKPLNYEPLNTQVWAPTTLTTTGAGVPPLDEVAQQQQQAAQLFFEDNGPMMQRLAQPFPGATEEKRFHAHSYKHAAAHYLRLPDDLAPLSSTDASTATATMSISGKQPYSTLKASRVEAAAPARSSRSSRMPQMASARSRSKRRQEADSRAHGCPLMCSIEGSGGGRSGRSGSPPHSALDRNNSGNSPSGCRYSSSSKTRDVPDRRRHATHKAAAGVRSSQTSSNRQGDDAECYNGDDDDGYLAAAEDNTDDALAPASVDTSATFMKQQLIQMGFEDNQDLDQAIQFSNGSILEALDYLEAIRASAMAKCANVPPSSNSEKIEGDSNSRSTSTRSINRTTGKASAVRVSRARSSRSSSMSQRTKFDPKEFPGVRSRYSGQAATYRHRAREADADAAHAPMMHNSRGLRRNTYDLHGLSVTAAIREVRGLIDDANARRRSGLTAPRFFYFVTGSGQHSADGRSRIKAVLKNYCTGSGLRYEDVDGATIRIFTRPRR</sequence>
<feature type="domain" description="UBA" evidence="2">
    <location>
        <begin position="797"/>
        <end position="841"/>
    </location>
</feature>
<feature type="compositionally biased region" description="Low complexity" evidence="1">
    <location>
        <begin position="527"/>
        <end position="538"/>
    </location>
</feature>
<feature type="region of interest" description="Disordered" evidence="1">
    <location>
        <begin position="649"/>
        <end position="783"/>
    </location>
</feature>
<reference evidence="5" key="1">
    <citation type="submission" date="2009-08" db="EMBL/GenBank/DDBJ databases">
        <title>Annotation of Salpingoeca rosetta.</title>
        <authorList>
            <consortium name="The Broad Institute Genome Sequencing Platform"/>
            <person name="Russ C."/>
            <person name="Cuomo C."/>
            <person name="Burger G."/>
            <person name="Gray M.W."/>
            <person name="Holland P.W.H."/>
            <person name="King N."/>
            <person name="Lang F.B.F."/>
            <person name="Roger A.J."/>
            <person name="Ruiz-Trillo I."/>
            <person name="Young S.K."/>
            <person name="Zeng Q."/>
            <person name="Gargeya S."/>
            <person name="Alvarado L."/>
            <person name="Berlin A."/>
            <person name="Chapman S.B."/>
            <person name="Chen Z."/>
            <person name="Freedman E."/>
            <person name="Gellesch M."/>
            <person name="Goldberg J."/>
            <person name="Griggs A."/>
            <person name="Gujja S."/>
            <person name="Heilman E."/>
            <person name="Heiman D."/>
            <person name="Howarth C."/>
            <person name="Mehta T."/>
            <person name="Neiman D."/>
            <person name="Pearson M."/>
            <person name="Roberts A."/>
            <person name="Saif S."/>
            <person name="Shea T."/>
            <person name="Shenoy N."/>
            <person name="Sisk P."/>
            <person name="Stolte C."/>
            <person name="Sykes S."/>
            <person name="White J."/>
            <person name="Yandava C."/>
            <person name="Haas B."/>
            <person name="Nusbaum C."/>
            <person name="Birren B."/>
        </authorList>
    </citation>
    <scope>NUCLEOTIDE SEQUENCE [LARGE SCALE GENOMIC DNA]</scope>
    <source>
        <strain evidence="5">ATCC 50818</strain>
    </source>
</reference>
<feature type="region of interest" description="Disordered" evidence="1">
    <location>
        <begin position="851"/>
        <end position="918"/>
    </location>
</feature>
<dbReference type="SMART" id="SM00228">
    <property type="entry name" value="PDZ"/>
    <property type="match status" value="2"/>
</dbReference>
<feature type="compositionally biased region" description="Acidic residues" evidence="1">
    <location>
        <begin position="245"/>
        <end position="256"/>
    </location>
</feature>
<dbReference type="RefSeq" id="XP_004991815.1">
    <property type="nucleotide sequence ID" value="XM_004991758.1"/>
</dbReference>
<dbReference type="InterPro" id="IPR001478">
    <property type="entry name" value="PDZ"/>
</dbReference>
<accession>F2UFT0</accession>
<dbReference type="InterPro" id="IPR052772">
    <property type="entry name" value="Endo/PolyKinase_Domain-Protein"/>
</dbReference>
<dbReference type="InterPro" id="IPR036063">
    <property type="entry name" value="Smr_dom_sf"/>
</dbReference>
<dbReference type="KEGG" id="sre:PTSG_06434"/>
<feature type="region of interest" description="Disordered" evidence="1">
    <location>
        <begin position="169"/>
        <end position="256"/>
    </location>
</feature>
<dbReference type="GO" id="GO:0004519">
    <property type="term" value="F:endonuclease activity"/>
    <property type="evidence" value="ECO:0007669"/>
    <property type="project" value="TreeGrafter"/>
</dbReference>
<feature type="domain" description="Smr" evidence="4">
    <location>
        <begin position="951"/>
        <end position="1030"/>
    </location>
</feature>
<dbReference type="EMBL" id="GL832972">
    <property type="protein sequence ID" value="EGD75358.1"/>
    <property type="molecule type" value="Genomic_DNA"/>
</dbReference>
<dbReference type="InParanoid" id="F2UFT0"/>
<name>F2UFT0_SALR5</name>
<dbReference type="SUPFAM" id="SSF50156">
    <property type="entry name" value="PDZ domain-like"/>
    <property type="match status" value="2"/>
</dbReference>
<feature type="compositionally biased region" description="Polar residues" evidence="1">
    <location>
        <begin position="719"/>
        <end position="736"/>
    </location>
</feature>
<dbReference type="Proteomes" id="UP000007799">
    <property type="component" value="Unassembled WGS sequence"/>
</dbReference>
<dbReference type="Gene3D" id="3.30.1370.110">
    <property type="match status" value="1"/>
</dbReference>
<feature type="domain" description="PDZ" evidence="3">
    <location>
        <begin position="262"/>
        <end position="331"/>
    </location>
</feature>
<protein>
    <recommendedName>
        <fullName evidence="7">Smr domain-containing protein</fullName>
    </recommendedName>
</protein>
<dbReference type="PROSITE" id="PS50828">
    <property type="entry name" value="SMR"/>
    <property type="match status" value="1"/>
</dbReference>
<evidence type="ECO:0000259" key="3">
    <source>
        <dbReference type="PROSITE" id="PS50106"/>
    </source>
</evidence>
<keyword evidence="6" id="KW-1185">Reference proteome</keyword>
<evidence type="ECO:0008006" key="7">
    <source>
        <dbReference type="Google" id="ProtNLM"/>
    </source>
</evidence>
<dbReference type="AlphaFoldDB" id="F2UFT0"/>
<feature type="domain" description="PDZ" evidence="3">
    <location>
        <begin position="392"/>
        <end position="460"/>
    </location>
</feature>
<evidence type="ECO:0000256" key="1">
    <source>
        <dbReference type="SAM" id="MobiDB-lite"/>
    </source>
</evidence>
<dbReference type="InterPro" id="IPR015940">
    <property type="entry name" value="UBA"/>
</dbReference>
<dbReference type="PROSITE" id="PS50030">
    <property type="entry name" value="UBA"/>
    <property type="match status" value="1"/>
</dbReference>
<dbReference type="CDD" id="cd00136">
    <property type="entry name" value="PDZ_canonical"/>
    <property type="match status" value="1"/>
</dbReference>
<feature type="region of interest" description="Disordered" evidence="1">
    <location>
        <begin position="484"/>
        <end position="538"/>
    </location>
</feature>
<dbReference type="Pfam" id="PF00595">
    <property type="entry name" value="PDZ"/>
    <property type="match status" value="2"/>
</dbReference>
<feature type="compositionally biased region" description="Polar residues" evidence="1">
    <location>
        <begin position="362"/>
        <end position="380"/>
    </location>
</feature>
<feature type="region of interest" description="Disordered" evidence="1">
    <location>
        <begin position="362"/>
        <end position="389"/>
    </location>
</feature>
<dbReference type="PANTHER" id="PTHR46535">
    <property type="entry name" value="NEDD4-BINDING PROTEIN 2"/>
    <property type="match status" value="1"/>
</dbReference>
<dbReference type="Gene3D" id="2.30.42.10">
    <property type="match status" value="2"/>
</dbReference>
<evidence type="ECO:0000313" key="6">
    <source>
        <dbReference type="Proteomes" id="UP000007799"/>
    </source>
</evidence>
<evidence type="ECO:0000259" key="2">
    <source>
        <dbReference type="PROSITE" id="PS50030"/>
    </source>
</evidence>
<dbReference type="InterPro" id="IPR002625">
    <property type="entry name" value="Smr_dom"/>
</dbReference>
<feature type="compositionally biased region" description="Acidic residues" evidence="1">
    <location>
        <begin position="769"/>
        <end position="780"/>
    </location>
</feature>
<organism evidence="6">
    <name type="scientific">Salpingoeca rosetta (strain ATCC 50818 / BSB-021)</name>
    <dbReference type="NCBI Taxonomy" id="946362"/>
    <lineage>
        <taxon>Eukaryota</taxon>
        <taxon>Choanoflagellata</taxon>
        <taxon>Craspedida</taxon>
        <taxon>Salpingoecidae</taxon>
        <taxon>Salpingoeca</taxon>
    </lineage>
</organism>
<dbReference type="SMART" id="SM00463">
    <property type="entry name" value="SMR"/>
    <property type="match status" value="1"/>
</dbReference>
<feature type="compositionally biased region" description="Low complexity" evidence="1">
    <location>
        <begin position="866"/>
        <end position="887"/>
    </location>
</feature>
<feature type="compositionally biased region" description="Low complexity" evidence="1">
    <location>
        <begin position="177"/>
        <end position="199"/>
    </location>
</feature>
<dbReference type="STRING" id="946362.F2UFT0"/>
<dbReference type="PANTHER" id="PTHR46535:SF1">
    <property type="entry name" value="NEDD4-BINDING PROTEIN 2"/>
    <property type="match status" value="1"/>
</dbReference>
<evidence type="ECO:0000313" key="5">
    <source>
        <dbReference type="EMBL" id="EGD75358.1"/>
    </source>
</evidence>
<evidence type="ECO:0000259" key="4">
    <source>
        <dbReference type="PROSITE" id="PS50828"/>
    </source>
</evidence>
<feature type="compositionally biased region" description="Low complexity" evidence="1">
    <location>
        <begin position="656"/>
        <end position="677"/>
    </location>
</feature>
<feature type="compositionally biased region" description="Polar residues" evidence="1">
    <location>
        <begin position="484"/>
        <end position="493"/>
    </location>
</feature>